<evidence type="ECO:0000313" key="3">
    <source>
        <dbReference type="Proteomes" id="UP000266693"/>
    </source>
</evidence>
<protein>
    <submittedName>
        <fullName evidence="2">DUF11 domain-containing protein</fullName>
    </submittedName>
</protein>
<evidence type="ECO:0000313" key="2">
    <source>
        <dbReference type="EMBL" id="RHW18157.1"/>
    </source>
</evidence>
<comment type="caution">
    <text evidence="2">The sequence shown here is derived from an EMBL/GenBank/DDBJ whole genome shotgun (WGS) entry which is preliminary data.</text>
</comment>
<evidence type="ECO:0000256" key="1">
    <source>
        <dbReference type="SAM" id="SignalP"/>
    </source>
</evidence>
<keyword evidence="3" id="KW-1185">Reference proteome</keyword>
<feature type="chain" id="PRO_5017410935" evidence="1">
    <location>
        <begin position="25"/>
        <end position="396"/>
    </location>
</feature>
<proteinExistence type="predicted"/>
<reference evidence="2 3" key="1">
    <citation type="submission" date="2018-08" db="EMBL/GenBank/DDBJ databases">
        <title>The multiple taxonomic identification of Sphingomonas gilva.</title>
        <authorList>
            <person name="Zhu D."/>
            <person name="Zheng S."/>
        </authorList>
    </citation>
    <scope>NUCLEOTIDE SEQUENCE [LARGE SCALE GENOMIC DNA]</scope>
    <source>
        <strain evidence="2 3">ZDH117</strain>
    </source>
</reference>
<name>A0A396RNR7_9SPHN</name>
<organism evidence="2 3">
    <name type="scientific">Sphingomonas gilva</name>
    <dbReference type="NCBI Taxonomy" id="2305907"/>
    <lineage>
        <taxon>Bacteria</taxon>
        <taxon>Pseudomonadati</taxon>
        <taxon>Pseudomonadota</taxon>
        <taxon>Alphaproteobacteria</taxon>
        <taxon>Sphingomonadales</taxon>
        <taxon>Sphingomonadaceae</taxon>
        <taxon>Sphingomonas</taxon>
    </lineage>
</organism>
<dbReference type="NCBIfam" id="TIGR01451">
    <property type="entry name" value="B_ant_repeat"/>
    <property type="match status" value="1"/>
</dbReference>
<gene>
    <name evidence="2" type="ORF">D1610_06640</name>
</gene>
<accession>A0A396RNR7</accession>
<dbReference type="AlphaFoldDB" id="A0A396RNR7"/>
<dbReference type="OrthoDB" id="5400913at2"/>
<keyword evidence="1" id="KW-0732">Signal</keyword>
<feature type="signal peptide" evidence="1">
    <location>
        <begin position="1"/>
        <end position="24"/>
    </location>
</feature>
<dbReference type="EMBL" id="QWLV01000002">
    <property type="protein sequence ID" value="RHW18157.1"/>
    <property type="molecule type" value="Genomic_DNA"/>
</dbReference>
<dbReference type="InterPro" id="IPR047589">
    <property type="entry name" value="DUF11_rpt"/>
</dbReference>
<dbReference type="Proteomes" id="UP000266693">
    <property type="component" value="Unassembled WGS sequence"/>
</dbReference>
<dbReference type="RefSeq" id="WP_118863347.1">
    <property type="nucleotide sequence ID" value="NZ_QWLV01000002.1"/>
</dbReference>
<sequence length="396" mass="40792">MASRAALGAGAIGLALLGAGTAHADCAANQRYNFSFASRPAATLNYGSSYNYTATNGLGASQNLTMALAQNGLSSTEVNNQDLPNISTLINDGSGRSLVLGGIFGGRTSDIFSNTRTIRATFTFATPIRDFTMTVHDIDYAHDQYRDWFAVVGRNGSGNYVASMTTPFGTANGSGDHSDNDSALRFGPETTPYDIDARAAVGTGASDNNGNDGNITLSFVEPVTSVEIRYGNYPYSGWGDNSTGQQGVGIDGLSFCPMPQLTVVKSSTPYVTAGGDPNRFNIPGADVIYAITLANTGGSAAELNGVVLTDILPANMTYYNGDFDGAGPVVGPFDIAFGGGTTASTGSVEFSNNGGSSYGYIPGAGYDAAVDAIRMSAVGTVPPGGSATVRFRARID</sequence>